<comment type="caution">
    <text evidence="1">The sequence shown here is derived from an EMBL/GenBank/DDBJ whole genome shotgun (WGS) entry which is preliminary data.</text>
</comment>
<keyword evidence="2" id="KW-1185">Reference proteome</keyword>
<gene>
    <name evidence="1" type="ORF">HT585_13420</name>
</gene>
<dbReference type="EMBL" id="JABWDU010000003">
    <property type="protein sequence ID" value="NVD39860.1"/>
    <property type="molecule type" value="Genomic_DNA"/>
</dbReference>
<evidence type="ECO:0000313" key="2">
    <source>
        <dbReference type="Proteomes" id="UP000520198"/>
    </source>
</evidence>
<dbReference type="AlphaFoldDB" id="A0A7Y6Q6D8"/>
<name>A0A7Y6Q6D8_9HYPH</name>
<sequence length="111" mass="12677">MTTATRVAEIAKRSLSGDKRLMISSDLTRVLEEVYRAGAHRVAADDIDWPQELHAAVFRALNMQYITRREIDGSVRFSLTQAGYRAIDAEVPWGRILRQRMRDFVRAATGR</sequence>
<accession>A0A7Y6Q6D8</accession>
<organism evidence="1 2">
    <name type="scientific">Ensifer oleiphilus</name>
    <dbReference type="NCBI Taxonomy" id="2742698"/>
    <lineage>
        <taxon>Bacteria</taxon>
        <taxon>Pseudomonadati</taxon>
        <taxon>Pseudomonadota</taxon>
        <taxon>Alphaproteobacteria</taxon>
        <taxon>Hyphomicrobiales</taxon>
        <taxon>Rhizobiaceae</taxon>
        <taxon>Sinorhizobium/Ensifer group</taxon>
        <taxon>Ensifer</taxon>
    </lineage>
</organism>
<evidence type="ECO:0000313" key="1">
    <source>
        <dbReference type="EMBL" id="NVD39860.1"/>
    </source>
</evidence>
<dbReference type="RefSeq" id="WP_176353413.1">
    <property type="nucleotide sequence ID" value="NZ_JABWDU010000003.1"/>
</dbReference>
<dbReference type="Proteomes" id="UP000520198">
    <property type="component" value="Unassembled WGS sequence"/>
</dbReference>
<reference evidence="1 2" key="1">
    <citation type="submission" date="2020-06" db="EMBL/GenBank/DDBJ databases">
        <authorList>
            <person name="Grouzdev D.S."/>
        </authorList>
    </citation>
    <scope>NUCLEOTIDE SEQUENCE [LARGE SCALE GENOMIC DNA]</scope>
    <source>
        <strain evidence="1 2">HO-A22</strain>
    </source>
</reference>
<proteinExistence type="predicted"/>
<protein>
    <submittedName>
        <fullName evidence="1">Uncharacterized protein</fullName>
    </submittedName>
</protein>